<dbReference type="EMBL" id="CAJHJT010000023">
    <property type="protein sequence ID" value="CAD7001453.1"/>
    <property type="molecule type" value="Genomic_DNA"/>
</dbReference>
<evidence type="ECO:0000313" key="2">
    <source>
        <dbReference type="EMBL" id="CAD7001453.1"/>
    </source>
</evidence>
<gene>
    <name evidence="2" type="ORF">CCAP1982_LOCUS9950</name>
</gene>
<sequence length="200" mass="23235">MKRLPTTPTIPTTIPTTPTIPTTIPTTPTIPTTIQQPNQQPSQQHRPYEQPFSRNQPEPMDIGKIEDEDRVYKTYNRHRRNKFNLKYGDLRSQKNSFNQPLLIKTLQHQIYVDEKAIVPVFEEFSDTEKGNDILRPLNDCINYGKTEITIGNKTLPMHFEDGNLNKKRIIAPDNSDLVYYKEEKDGKIVREGILNVEMEK</sequence>
<accession>A0A811UWJ0</accession>
<reference evidence="2" key="1">
    <citation type="submission" date="2020-11" db="EMBL/GenBank/DDBJ databases">
        <authorList>
            <person name="Whitehead M."/>
        </authorList>
    </citation>
    <scope>NUCLEOTIDE SEQUENCE</scope>
    <source>
        <strain evidence="2">EGII</strain>
    </source>
</reference>
<evidence type="ECO:0000256" key="1">
    <source>
        <dbReference type="SAM" id="MobiDB-lite"/>
    </source>
</evidence>
<dbReference type="Proteomes" id="UP000606786">
    <property type="component" value="Unassembled WGS sequence"/>
</dbReference>
<organism evidence="2 3">
    <name type="scientific">Ceratitis capitata</name>
    <name type="common">Mediterranean fruit fly</name>
    <name type="synonym">Tephritis capitata</name>
    <dbReference type="NCBI Taxonomy" id="7213"/>
    <lineage>
        <taxon>Eukaryota</taxon>
        <taxon>Metazoa</taxon>
        <taxon>Ecdysozoa</taxon>
        <taxon>Arthropoda</taxon>
        <taxon>Hexapoda</taxon>
        <taxon>Insecta</taxon>
        <taxon>Pterygota</taxon>
        <taxon>Neoptera</taxon>
        <taxon>Endopterygota</taxon>
        <taxon>Diptera</taxon>
        <taxon>Brachycera</taxon>
        <taxon>Muscomorpha</taxon>
        <taxon>Tephritoidea</taxon>
        <taxon>Tephritidae</taxon>
        <taxon>Ceratitis</taxon>
        <taxon>Ceratitis</taxon>
    </lineage>
</organism>
<feature type="region of interest" description="Disordered" evidence="1">
    <location>
        <begin position="1"/>
        <end position="63"/>
    </location>
</feature>
<comment type="caution">
    <text evidence="2">The sequence shown here is derived from an EMBL/GenBank/DDBJ whole genome shotgun (WGS) entry which is preliminary data.</text>
</comment>
<keyword evidence="3" id="KW-1185">Reference proteome</keyword>
<feature type="compositionally biased region" description="Low complexity" evidence="1">
    <location>
        <begin position="1"/>
        <end position="44"/>
    </location>
</feature>
<evidence type="ECO:0000313" key="3">
    <source>
        <dbReference type="Proteomes" id="UP000606786"/>
    </source>
</evidence>
<name>A0A811UWJ0_CERCA</name>
<proteinExistence type="predicted"/>
<dbReference type="AlphaFoldDB" id="A0A811UWJ0"/>
<protein>
    <submittedName>
        <fullName evidence="2">(Mediterranean fruit fly) hypothetical protein</fullName>
    </submittedName>
</protein>